<feature type="compositionally biased region" description="Basic and acidic residues" evidence="1">
    <location>
        <begin position="9"/>
        <end position="22"/>
    </location>
</feature>
<comment type="caution">
    <text evidence="2">The sequence shown here is derived from an EMBL/GenBank/DDBJ whole genome shotgun (WGS) entry which is preliminary data.</text>
</comment>
<dbReference type="RefSeq" id="WP_379949154.1">
    <property type="nucleotide sequence ID" value="NZ_JBHMAF010000045.1"/>
</dbReference>
<feature type="compositionally biased region" description="Basic and acidic residues" evidence="1">
    <location>
        <begin position="62"/>
        <end position="71"/>
    </location>
</feature>
<feature type="region of interest" description="Disordered" evidence="1">
    <location>
        <begin position="1"/>
        <end position="22"/>
    </location>
</feature>
<evidence type="ECO:0000313" key="3">
    <source>
        <dbReference type="Proteomes" id="UP001589609"/>
    </source>
</evidence>
<keyword evidence="3" id="KW-1185">Reference proteome</keyword>
<organism evidence="2 3">
    <name type="scientific">Ectobacillus funiculus</name>
    <dbReference type="NCBI Taxonomy" id="137993"/>
    <lineage>
        <taxon>Bacteria</taxon>
        <taxon>Bacillati</taxon>
        <taxon>Bacillota</taxon>
        <taxon>Bacilli</taxon>
        <taxon>Bacillales</taxon>
        <taxon>Bacillaceae</taxon>
        <taxon>Ectobacillus</taxon>
    </lineage>
</organism>
<reference evidence="2 3" key="1">
    <citation type="submission" date="2024-09" db="EMBL/GenBank/DDBJ databases">
        <authorList>
            <person name="Sun Q."/>
            <person name="Mori K."/>
        </authorList>
    </citation>
    <scope>NUCLEOTIDE SEQUENCE [LARGE SCALE GENOMIC DNA]</scope>
    <source>
        <strain evidence="2 3">JCM 11201</strain>
    </source>
</reference>
<feature type="region of interest" description="Disordered" evidence="1">
    <location>
        <begin position="40"/>
        <end position="104"/>
    </location>
</feature>
<proteinExistence type="predicted"/>
<dbReference type="EMBL" id="JBHMAF010000045">
    <property type="protein sequence ID" value="MFB9758866.1"/>
    <property type="molecule type" value="Genomic_DNA"/>
</dbReference>
<sequence length="104" mass="11958">MAGSKRKKEKEEPAFSMAKERKKVEEEAFNMAKERKFVKEHPFKLITPEPKNLLPNIPEPKPTPEPEEPRIKFPFAPRPEMFLPPKQPAPEKLPPISAGFKGLE</sequence>
<evidence type="ECO:0000313" key="2">
    <source>
        <dbReference type="EMBL" id="MFB9758866.1"/>
    </source>
</evidence>
<name>A0ABV5WE23_9BACI</name>
<gene>
    <name evidence="2" type="ORF">ACFFMS_10290</name>
</gene>
<dbReference type="Proteomes" id="UP001589609">
    <property type="component" value="Unassembled WGS sequence"/>
</dbReference>
<accession>A0ABV5WE23</accession>
<evidence type="ECO:0000256" key="1">
    <source>
        <dbReference type="SAM" id="MobiDB-lite"/>
    </source>
</evidence>
<protein>
    <submittedName>
        <fullName evidence="2">Uncharacterized protein</fullName>
    </submittedName>
</protein>